<organism evidence="2 3">
    <name type="scientific">Cuscuta campestris</name>
    <dbReference type="NCBI Taxonomy" id="132261"/>
    <lineage>
        <taxon>Eukaryota</taxon>
        <taxon>Viridiplantae</taxon>
        <taxon>Streptophyta</taxon>
        <taxon>Embryophyta</taxon>
        <taxon>Tracheophyta</taxon>
        <taxon>Spermatophyta</taxon>
        <taxon>Magnoliopsida</taxon>
        <taxon>eudicotyledons</taxon>
        <taxon>Gunneridae</taxon>
        <taxon>Pentapetalae</taxon>
        <taxon>asterids</taxon>
        <taxon>lamiids</taxon>
        <taxon>Solanales</taxon>
        <taxon>Convolvulaceae</taxon>
        <taxon>Cuscuteae</taxon>
        <taxon>Cuscuta</taxon>
        <taxon>Cuscuta subgen. Grammica</taxon>
        <taxon>Cuscuta sect. Cleistogrammica</taxon>
    </lineage>
</organism>
<dbReference type="EMBL" id="OOIL02003592">
    <property type="protein sequence ID" value="VFQ88635.1"/>
    <property type="molecule type" value="Genomic_DNA"/>
</dbReference>
<reference evidence="2 3" key="1">
    <citation type="submission" date="2018-04" db="EMBL/GenBank/DDBJ databases">
        <authorList>
            <person name="Vogel A."/>
        </authorList>
    </citation>
    <scope>NUCLEOTIDE SEQUENCE [LARGE SCALE GENOMIC DNA]</scope>
</reference>
<sequence length="202" mass="22328">MKKLYRKSAVHPTPPLVLDQLAFLPAAILALTVALGQGDKEVLAYLVSCSAGSFNAERKSAAYCGGKGGSDAHPPRFDCYCFSCYMSYWGRWDSSPNRQLIHEIIDAYEERLASWSRNQRREKRKGKAGRKQAKGPSGSPPPGFSGESMNSSELSLETGESGESNSAELDSTRYEEEEEDEGGAVRRFVSFVGERIWTSIWT</sequence>
<proteinExistence type="predicted"/>
<protein>
    <submittedName>
        <fullName evidence="2">Uncharacterized protein</fullName>
    </submittedName>
</protein>
<feature type="compositionally biased region" description="Basic residues" evidence="1">
    <location>
        <begin position="118"/>
        <end position="133"/>
    </location>
</feature>
<evidence type="ECO:0000256" key="1">
    <source>
        <dbReference type="SAM" id="MobiDB-lite"/>
    </source>
</evidence>
<dbReference type="PANTHER" id="PTHR31903">
    <property type="entry name" value="F12F1.11-RELATED"/>
    <property type="match status" value="1"/>
</dbReference>
<dbReference type="PANTHER" id="PTHR31903:SF6">
    <property type="entry name" value="F12F1.11-RELATED"/>
    <property type="match status" value="1"/>
</dbReference>
<feature type="region of interest" description="Disordered" evidence="1">
    <location>
        <begin position="117"/>
        <end position="185"/>
    </location>
</feature>
<keyword evidence="3" id="KW-1185">Reference proteome</keyword>
<name>A0A484MIK0_9ASTE</name>
<evidence type="ECO:0000313" key="3">
    <source>
        <dbReference type="Proteomes" id="UP000595140"/>
    </source>
</evidence>
<evidence type="ECO:0000313" key="2">
    <source>
        <dbReference type="EMBL" id="VFQ88635.1"/>
    </source>
</evidence>
<gene>
    <name evidence="2" type="ORF">CCAM_LOCUS30411</name>
</gene>
<dbReference type="AlphaFoldDB" id="A0A484MIK0"/>
<accession>A0A484MIK0</accession>
<feature type="compositionally biased region" description="Low complexity" evidence="1">
    <location>
        <begin position="144"/>
        <end position="166"/>
    </location>
</feature>
<dbReference type="OrthoDB" id="1937859at2759"/>
<dbReference type="Proteomes" id="UP000595140">
    <property type="component" value="Unassembled WGS sequence"/>
</dbReference>